<evidence type="ECO:0000313" key="1">
    <source>
        <dbReference type="EMBL" id="RDT57677.1"/>
    </source>
</evidence>
<proteinExistence type="predicted"/>
<dbReference type="AlphaFoldDB" id="A0ABD7GR42"/>
<name>A0ABD7GR42_9ENTR</name>
<gene>
    <name evidence="1" type="ORF">DXF87_21460</name>
</gene>
<comment type="caution">
    <text evidence="1">The sequence shown here is derived from an EMBL/GenBank/DDBJ whole genome shotgun (WGS) entry which is preliminary data.</text>
</comment>
<dbReference type="Proteomes" id="UP000255291">
    <property type="component" value="Unassembled WGS sequence"/>
</dbReference>
<sequence>MRYIGGMAALNLPSATGTGDWHFWQTFERERRHRSRSFISGAGCLTDTTALLGDAGIYEASELLRTLGIRFEGGTAYAASHARACADLVLAAAMRGLSPDFVALDDWMPGEIDKQAVHDLIDRALPRLDATQAEAVKAWQGRQ</sequence>
<organism evidence="1 2">
    <name type="scientific">Enterobacter roggenkampii</name>
    <dbReference type="NCBI Taxonomy" id="1812935"/>
    <lineage>
        <taxon>Bacteria</taxon>
        <taxon>Pseudomonadati</taxon>
        <taxon>Pseudomonadota</taxon>
        <taxon>Gammaproteobacteria</taxon>
        <taxon>Enterobacterales</taxon>
        <taxon>Enterobacteriaceae</taxon>
        <taxon>Enterobacter</taxon>
        <taxon>Enterobacter cloacae complex</taxon>
    </lineage>
</organism>
<evidence type="ECO:0000313" key="2">
    <source>
        <dbReference type="Proteomes" id="UP000255291"/>
    </source>
</evidence>
<accession>A0ABD7GR42</accession>
<dbReference type="EMBL" id="QRBW01000061">
    <property type="protein sequence ID" value="RDT57677.1"/>
    <property type="molecule type" value="Genomic_DNA"/>
</dbReference>
<reference evidence="1 2" key="1">
    <citation type="submission" date="2018-07" db="EMBL/GenBank/DDBJ databases">
        <title>The use of a cohorting ward and systematic surveillance cultures for the control of a Klebsiella pneumoniae carbapenemase (KPC)-producing Enterobacteriaceae outbreak.</title>
        <authorList>
            <person name="Doi Y."/>
        </authorList>
    </citation>
    <scope>NUCLEOTIDE SEQUENCE [LARGE SCALE GENOMIC DNA]</scope>
    <source>
        <strain evidence="1 2">1-RC-17-04017</strain>
    </source>
</reference>
<protein>
    <submittedName>
        <fullName evidence="1">Uncharacterized protein</fullName>
    </submittedName>
</protein>